<proteinExistence type="predicted"/>
<sequence length="111" mass="12584">MHGPCGKLNPKSICMEKNVCRKSYPKEFIESTQLNQKGIGDVLTWSWVVPYNPHLLLKYNAHINVGACTSLRAVKAMTVPTHLLNQVQTEMKLQILLMVDMLLRSRRCGGF</sequence>
<organism evidence="1 2">
    <name type="scientific">Ladona fulva</name>
    <name type="common">Scarce chaser dragonfly</name>
    <name type="synonym">Libellula fulva</name>
    <dbReference type="NCBI Taxonomy" id="123851"/>
    <lineage>
        <taxon>Eukaryota</taxon>
        <taxon>Metazoa</taxon>
        <taxon>Ecdysozoa</taxon>
        <taxon>Arthropoda</taxon>
        <taxon>Hexapoda</taxon>
        <taxon>Insecta</taxon>
        <taxon>Pterygota</taxon>
        <taxon>Palaeoptera</taxon>
        <taxon>Odonata</taxon>
        <taxon>Epiprocta</taxon>
        <taxon>Anisoptera</taxon>
        <taxon>Libelluloidea</taxon>
        <taxon>Libellulidae</taxon>
        <taxon>Ladona</taxon>
    </lineage>
</organism>
<dbReference type="AlphaFoldDB" id="A0A8K0KBB5"/>
<comment type="caution">
    <text evidence="1">The sequence shown here is derived from an EMBL/GenBank/DDBJ whole genome shotgun (WGS) entry which is preliminary data.</text>
</comment>
<protein>
    <submittedName>
        <fullName evidence="1">Uncharacterized protein</fullName>
    </submittedName>
</protein>
<name>A0A8K0KBB5_LADFU</name>
<dbReference type="OrthoDB" id="6577443at2759"/>
<accession>A0A8K0KBB5</accession>
<gene>
    <name evidence="1" type="ORF">J437_LFUL009617</name>
</gene>
<evidence type="ECO:0000313" key="1">
    <source>
        <dbReference type="EMBL" id="KAG8231026.1"/>
    </source>
</evidence>
<dbReference type="Proteomes" id="UP000792457">
    <property type="component" value="Unassembled WGS sequence"/>
</dbReference>
<keyword evidence="2" id="KW-1185">Reference proteome</keyword>
<reference evidence="1" key="1">
    <citation type="submission" date="2013-04" db="EMBL/GenBank/DDBJ databases">
        <authorList>
            <person name="Qu J."/>
            <person name="Murali S.C."/>
            <person name="Bandaranaike D."/>
            <person name="Bellair M."/>
            <person name="Blankenburg K."/>
            <person name="Chao H."/>
            <person name="Dinh H."/>
            <person name="Doddapaneni H."/>
            <person name="Downs B."/>
            <person name="Dugan-Rocha S."/>
            <person name="Elkadiri S."/>
            <person name="Gnanaolivu R.D."/>
            <person name="Hernandez B."/>
            <person name="Javaid M."/>
            <person name="Jayaseelan J.C."/>
            <person name="Lee S."/>
            <person name="Li M."/>
            <person name="Ming W."/>
            <person name="Munidasa M."/>
            <person name="Muniz J."/>
            <person name="Nguyen L."/>
            <person name="Ongeri F."/>
            <person name="Osuji N."/>
            <person name="Pu L.-L."/>
            <person name="Puazo M."/>
            <person name="Qu C."/>
            <person name="Quiroz J."/>
            <person name="Raj R."/>
            <person name="Weissenberger G."/>
            <person name="Xin Y."/>
            <person name="Zou X."/>
            <person name="Han Y."/>
            <person name="Richards S."/>
            <person name="Worley K."/>
            <person name="Muzny D."/>
            <person name="Gibbs R."/>
        </authorList>
    </citation>
    <scope>NUCLEOTIDE SEQUENCE</scope>
    <source>
        <strain evidence="1">Sampled in the wild</strain>
    </source>
</reference>
<dbReference type="EMBL" id="KZ308523">
    <property type="protein sequence ID" value="KAG8231026.1"/>
    <property type="molecule type" value="Genomic_DNA"/>
</dbReference>
<reference evidence="1" key="2">
    <citation type="submission" date="2017-10" db="EMBL/GenBank/DDBJ databases">
        <title>Ladona fulva Genome sequencing and assembly.</title>
        <authorList>
            <person name="Murali S."/>
            <person name="Richards S."/>
            <person name="Bandaranaike D."/>
            <person name="Bellair M."/>
            <person name="Blankenburg K."/>
            <person name="Chao H."/>
            <person name="Dinh H."/>
            <person name="Doddapaneni H."/>
            <person name="Dugan-Rocha S."/>
            <person name="Elkadiri S."/>
            <person name="Gnanaolivu R."/>
            <person name="Hernandez B."/>
            <person name="Skinner E."/>
            <person name="Javaid M."/>
            <person name="Lee S."/>
            <person name="Li M."/>
            <person name="Ming W."/>
            <person name="Munidasa M."/>
            <person name="Muniz J."/>
            <person name="Nguyen L."/>
            <person name="Hughes D."/>
            <person name="Osuji N."/>
            <person name="Pu L.-L."/>
            <person name="Puazo M."/>
            <person name="Qu C."/>
            <person name="Quiroz J."/>
            <person name="Raj R."/>
            <person name="Weissenberger G."/>
            <person name="Xin Y."/>
            <person name="Zou X."/>
            <person name="Han Y."/>
            <person name="Worley K."/>
            <person name="Muzny D."/>
            <person name="Gibbs R."/>
        </authorList>
    </citation>
    <scope>NUCLEOTIDE SEQUENCE</scope>
    <source>
        <strain evidence="1">Sampled in the wild</strain>
    </source>
</reference>
<evidence type="ECO:0000313" key="2">
    <source>
        <dbReference type="Proteomes" id="UP000792457"/>
    </source>
</evidence>